<evidence type="ECO:0000313" key="4">
    <source>
        <dbReference type="Proteomes" id="UP000317267"/>
    </source>
</evidence>
<dbReference type="EMBL" id="FNKM01000002">
    <property type="protein sequence ID" value="SDR29837.1"/>
    <property type="molecule type" value="Genomic_DNA"/>
</dbReference>
<dbReference type="OrthoDB" id="6942275at2"/>
<gene>
    <name evidence="2" type="ORF">FIV39_27365</name>
    <name evidence="1" type="ORF">SAMN04490186_4857</name>
</gene>
<accession>A0A1H1HWK8</accession>
<dbReference type="Proteomes" id="UP000317267">
    <property type="component" value="Unassembled WGS sequence"/>
</dbReference>
<evidence type="ECO:0000313" key="3">
    <source>
        <dbReference type="Proteomes" id="UP000198740"/>
    </source>
</evidence>
<organism evidence="2 4">
    <name type="scientific">Pseudomonas grimontii</name>
    <dbReference type="NCBI Taxonomy" id="129847"/>
    <lineage>
        <taxon>Bacteria</taxon>
        <taxon>Pseudomonadati</taxon>
        <taxon>Pseudomonadota</taxon>
        <taxon>Gammaproteobacteria</taxon>
        <taxon>Pseudomonadales</taxon>
        <taxon>Pseudomonadaceae</taxon>
        <taxon>Pseudomonas</taxon>
    </lineage>
</organism>
<reference evidence="2 4" key="2">
    <citation type="submission" date="2019-06" db="EMBL/GenBank/DDBJ databases">
        <title>Pseudomonas bimorpha sp. nov. isolated from bovine raw milk and skim milk concentrate.</title>
        <authorList>
            <person name="Hofmann K."/>
            <person name="Huptas C."/>
            <person name="Doll E."/>
            <person name="Scherer S."/>
            <person name="Wenning M."/>
        </authorList>
    </citation>
    <scope>NUCLEOTIDE SEQUENCE [LARGE SCALE GENOMIC DNA]</scope>
    <source>
        <strain evidence="2 4">DSM 17515</strain>
    </source>
</reference>
<dbReference type="Proteomes" id="UP000198740">
    <property type="component" value="Unassembled WGS sequence"/>
</dbReference>
<reference evidence="1 3" key="1">
    <citation type="submission" date="2016-10" db="EMBL/GenBank/DDBJ databases">
        <authorList>
            <person name="Varghese N."/>
            <person name="Submissions S."/>
        </authorList>
    </citation>
    <scope>NUCLEOTIDE SEQUENCE [LARGE SCALE GENOMIC DNA]</scope>
    <source>
        <strain evidence="1 3">BS2976</strain>
    </source>
</reference>
<dbReference type="EMBL" id="VFES01000023">
    <property type="protein sequence ID" value="TWR59937.1"/>
    <property type="molecule type" value="Genomic_DNA"/>
</dbReference>
<keyword evidence="3" id="KW-1185">Reference proteome</keyword>
<evidence type="ECO:0000313" key="2">
    <source>
        <dbReference type="EMBL" id="TWR59937.1"/>
    </source>
</evidence>
<sequence length="301" mass="33961">MCSGSLKLAIEQSARAFERHVDFEGCIRIHYSVLLECYSKRPFFYKTALKFSRLMVSFTLLSTYFAKPVPLLSEVKEFCVARGFCSRNSLESIFLLFRALGFMTVSRHPDDSRLRLFSPSSQACAEIRPMLTSMVEPLGVMCPEPAVCGSMVGLDDRAYLARYFKGFSVLLCRNLSIDLLMPDCYWLVKRDAGHMLMLAIYNDACARDNQGASFRSSSYLSIAEQLSVSKTHVIRLVQEGAERGYFKIHSKTQLEVLPSFVVLVRRFMAYSFAICLHSLQLSHADDTPATHAQGVTGCRQM</sequence>
<dbReference type="AlphaFoldDB" id="A0A1H1HWK8"/>
<proteinExistence type="predicted"/>
<protein>
    <submittedName>
        <fullName evidence="2">Uncharacterized protein</fullName>
    </submittedName>
</protein>
<name>A0A1H1HWK8_9PSED</name>
<comment type="caution">
    <text evidence="2">The sequence shown here is derived from an EMBL/GenBank/DDBJ whole genome shotgun (WGS) entry which is preliminary data.</text>
</comment>
<evidence type="ECO:0000313" key="1">
    <source>
        <dbReference type="EMBL" id="SDR29837.1"/>
    </source>
</evidence>